<dbReference type="OrthoDB" id="9793669at2"/>
<protein>
    <submittedName>
        <fullName evidence="1">Uncharacterized protein</fullName>
    </submittedName>
</protein>
<comment type="caution">
    <text evidence="1">The sequence shown here is derived from an EMBL/GenBank/DDBJ whole genome shotgun (WGS) entry which is preliminary data.</text>
</comment>
<proteinExistence type="predicted"/>
<accession>A0A3B0C1A9</accession>
<reference evidence="1 2" key="1">
    <citation type="submission" date="2018-10" db="EMBL/GenBank/DDBJ databases">
        <title>Ulvibacterium marinum gen. nov., sp. nov., a novel marine bacterium of the family Flavobacteriaceae, isolated from a culture of the green alga Ulva prolifera.</title>
        <authorList>
            <person name="Zhang Z."/>
        </authorList>
    </citation>
    <scope>NUCLEOTIDE SEQUENCE [LARGE SCALE GENOMIC DNA]</scope>
    <source>
        <strain evidence="1 2">CCMM003</strain>
    </source>
</reference>
<evidence type="ECO:0000313" key="2">
    <source>
        <dbReference type="Proteomes" id="UP000276603"/>
    </source>
</evidence>
<sequence>MKNLTSFLLILAFIPLSCQEMEKPEILPAAVQIKTATLPAPEAEKDGAMVYGYNGSGEFVVLREGTNNLVCLADDPKKEGISVSCYSKKLEPFMKRGRELSAQGKDFKEKREIRGAEVAAGKIQMPKEPSMMYVYFGSDTAYDKATGELKDGQYRYVIYTPFATTESTGLPDKPHEKGMPWLMDPGTFRAHIMIGPFK</sequence>
<name>A0A3B0C1A9_9FLAO</name>
<dbReference type="EMBL" id="RBCJ01000004">
    <property type="protein sequence ID" value="RKN78378.1"/>
    <property type="molecule type" value="Genomic_DNA"/>
</dbReference>
<dbReference type="RefSeq" id="WP_120713286.1">
    <property type="nucleotide sequence ID" value="NZ_RBCJ01000004.1"/>
</dbReference>
<dbReference type="AlphaFoldDB" id="A0A3B0C1A9"/>
<dbReference type="Proteomes" id="UP000276603">
    <property type="component" value="Unassembled WGS sequence"/>
</dbReference>
<keyword evidence="2" id="KW-1185">Reference proteome</keyword>
<gene>
    <name evidence="1" type="ORF">D7Z94_19345</name>
</gene>
<evidence type="ECO:0000313" key="1">
    <source>
        <dbReference type="EMBL" id="RKN78378.1"/>
    </source>
</evidence>
<organism evidence="1 2">
    <name type="scientific">Ulvibacterium marinum</name>
    <dbReference type="NCBI Taxonomy" id="2419782"/>
    <lineage>
        <taxon>Bacteria</taxon>
        <taxon>Pseudomonadati</taxon>
        <taxon>Bacteroidota</taxon>
        <taxon>Flavobacteriia</taxon>
        <taxon>Flavobacteriales</taxon>
        <taxon>Flavobacteriaceae</taxon>
        <taxon>Ulvibacterium</taxon>
    </lineage>
</organism>